<organism evidence="3 4">
    <name type="scientific">Roseateles chitinivorans</name>
    <dbReference type="NCBI Taxonomy" id="2917965"/>
    <lineage>
        <taxon>Bacteria</taxon>
        <taxon>Pseudomonadati</taxon>
        <taxon>Pseudomonadota</taxon>
        <taxon>Betaproteobacteria</taxon>
        <taxon>Burkholderiales</taxon>
        <taxon>Sphaerotilaceae</taxon>
        <taxon>Roseateles</taxon>
    </lineage>
</organism>
<reference evidence="3 4" key="1">
    <citation type="submission" date="2017-11" db="EMBL/GenBank/DDBJ databases">
        <title>Draft genome sequence of Mitsuaria sp. HWN-4.</title>
        <authorList>
            <person name="Gundlapally S.R."/>
        </authorList>
    </citation>
    <scope>NUCLEOTIDE SEQUENCE [LARGE SCALE GENOMIC DNA]</scope>
    <source>
        <strain evidence="3 4">HWN-4</strain>
    </source>
</reference>
<keyword evidence="2" id="KW-0812">Transmembrane</keyword>
<dbReference type="PROSITE" id="PS51257">
    <property type="entry name" value="PROKAR_LIPOPROTEIN"/>
    <property type="match status" value="1"/>
</dbReference>
<feature type="transmembrane region" description="Helical" evidence="2">
    <location>
        <begin position="261"/>
        <end position="278"/>
    </location>
</feature>
<dbReference type="AlphaFoldDB" id="A0A2G9C720"/>
<feature type="transmembrane region" description="Helical" evidence="2">
    <location>
        <begin position="409"/>
        <end position="427"/>
    </location>
</feature>
<name>A0A2G9C720_9BURK</name>
<evidence type="ECO:0000256" key="2">
    <source>
        <dbReference type="SAM" id="Phobius"/>
    </source>
</evidence>
<comment type="caution">
    <text evidence="3">The sequence shown here is derived from an EMBL/GenBank/DDBJ whole genome shotgun (WGS) entry which is preliminary data.</text>
</comment>
<keyword evidence="4" id="KW-1185">Reference proteome</keyword>
<gene>
    <name evidence="3" type="ORF">CS062_15970</name>
</gene>
<feature type="transmembrane region" description="Helical" evidence="2">
    <location>
        <begin position="322"/>
        <end position="347"/>
    </location>
</feature>
<feature type="transmembrane region" description="Helical" evidence="2">
    <location>
        <begin position="439"/>
        <end position="459"/>
    </location>
</feature>
<feature type="transmembrane region" description="Helical" evidence="2">
    <location>
        <begin position="159"/>
        <end position="177"/>
    </location>
</feature>
<sequence>MNIVLPRRLPALATLAASAACAVAGLWLARHYPIEPVAAVALWTALAVASFFGWRALPFLVPALVPAIGFAPWTGWITFEELDLVVLAVAAGGYAALALTAPAQKPVPWRYRTLRWRAAVRVLMAVFALSTFIAVWRGFEHAGGMQSGFWQGFQEPMNSLRAGKSFFLVLLLLPLWQKASDLRPSSVQRLSRAAWVLVLLSTSLGALWERWVYTGLLDFSTDYRTTSLFWEMNVGGASLDGALALSLPFALLWAMRERRPLRFLGALAVLLLAFYASLTTFSRGVYLAVPVGMALCALLWAVQRREALAAARQEGSLSGSGVQVSGSVPLGWSAGVIAGTGLAAWVLFGAGGYRALLALAGSVAVLLAMPASRAAWPRGQQRALLLLSPLPALLLALGGGLLIDLVPKGAYLIDGAVVLLGLGLGWLWRGGLTQPAQAFAFAVVWMATLVGAGLVAAHWGDGRGLGPVAAVLAVLAIAWISTQWSPRVGADLRTVGWRIRGLVWTGCLLACAVVAALGGGAYIGQRMSTGQQDFEGRLEHWRVGLDLLKTMDEWLLGKGSGRFPASFANGGPFDERVGDYRLNPARGDGLAAGLPGAEPSPRPTVTLTSGLHMMGNGEMFRLSQRVPAVAGEVAATVTLRTQFKTRLRVEICEKFLLYPLRCVDREADVEPLGGAWQPVQLKLGHAPPDFGGSTWAPRRLVASVTQNWRGGVLEIASVSVADSVHGPLLHNGDFSEGLARWYFTSDRNHMPFHMKSLPLHVLFEQGLFGLALWSSLLVTVLWRCTFGAGRRHPLSPAVVGGLSAFVIVGLFDSLIDAPRIAFLFYALMALGLGLRTPSRRPRGPGDLDSTHGLETVQPDMDSDFESAPEVRRAMKAAGVKLKAPR</sequence>
<feature type="transmembrane region" description="Helical" evidence="2">
    <location>
        <begin position="383"/>
        <end position="403"/>
    </location>
</feature>
<feature type="transmembrane region" description="Helical" evidence="2">
    <location>
        <begin position="228"/>
        <end position="254"/>
    </location>
</feature>
<keyword evidence="2" id="KW-1133">Transmembrane helix</keyword>
<feature type="transmembrane region" description="Helical" evidence="2">
    <location>
        <begin position="465"/>
        <end position="482"/>
    </location>
</feature>
<feature type="region of interest" description="Disordered" evidence="1">
    <location>
        <begin position="839"/>
        <end position="867"/>
    </location>
</feature>
<dbReference type="Proteomes" id="UP000231501">
    <property type="component" value="Unassembled WGS sequence"/>
</dbReference>
<feature type="transmembrane region" description="Helical" evidence="2">
    <location>
        <begin position="32"/>
        <end position="52"/>
    </location>
</feature>
<dbReference type="RefSeq" id="WP_099862603.1">
    <property type="nucleotide sequence ID" value="NZ_PEOG01000043.1"/>
</dbReference>
<feature type="transmembrane region" description="Helical" evidence="2">
    <location>
        <begin position="59"/>
        <end position="78"/>
    </location>
</feature>
<feature type="transmembrane region" description="Helical" evidence="2">
    <location>
        <begin position="757"/>
        <end position="782"/>
    </location>
</feature>
<feature type="transmembrane region" description="Helical" evidence="2">
    <location>
        <begin position="122"/>
        <end position="139"/>
    </location>
</feature>
<evidence type="ECO:0000313" key="4">
    <source>
        <dbReference type="Proteomes" id="UP000231501"/>
    </source>
</evidence>
<feature type="transmembrane region" description="Helical" evidence="2">
    <location>
        <begin position="84"/>
        <end position="101"/>
    </location>
</feature>
<feature type="transmembrane region" description="Helical" evidence="2">
    <location>
        <begin position="284"/>
        <end position="302"/>
    </location>
</feature>
<dbReference type="OrthoDB" id="283584at2"/>
<evidence type="ECO:0000256" key="1">
    <source>
        <dbReference type="SAM" id="MobiDB-lite"/>
    </source>
</evidence>
<protein>
    <submittedName>
        <fullName evidence="3">Uncharacterized protein</fullName>
    </submittedName>
</protein>
<evidence type="ECO:0000313" key="3">
    <source>
        <dbReference type="EMBL" id="PIM52216.1"/>
    </source>
</evidence>
<accession>A0A2G9C720</accession>
<feature type="transmembrane region" description="Helical" evidence="2">
    <location>
        <begin position="353"/>
        <end position="371"/>
    </location>
</feature>
<feature type="transmembrane region" description="Helical" evidence="2">
    <location>
        <begin position="794"/>
        <end position="811"/>
    </location>
</feature>
<dbReference type="EMBL" id="PEOG01000043">
    <property type="protein sequence ID" value="PIM52216.1"/>
    <property type="molecule type" value="Genomic_DNA"/>
</dbReference>
<feature type="transmembrane region" description="Helical" evidence="2">
    <location>
        <begin position="817"/>
        <end position="834"/>
    </location>
</feature>
<keyword evidence="2" id="KW-0472">Membrane</keyword>
<feature type="transmembrane region" description="Helical" evidence="2">
    <location>
        <begin position="502"/>
        <end position="523"/>
    </location>
</feature>
<feature type="transmembrane region" description="Helical" evidence="2">
    <location>
        <begin position="189"/>
        <end position="208"/>
    </location>
</feature>
<proteinExistence type="predicted"/>